<dbReference type="RefSeq" id="WP_161111633.1">
    <property type="nucleotide sequence ID" value="NZ_WWHY01000001.1"/>
</dbReference>
<dbReference type="InterPro" id="IPR018647">
    <property type="entry name" value="SLFN_3-like_DNA/RNA_helicase"/>
</dbReference>
<dbReference type="Pfam" id="PF09848">
    <property type="entry name" value="SLFN-g3_helicase"/>
    <property type="match status" value="1"/>
</dbReference>
<organism evidence="3 4">
    <name type="scientific">Nocardiopsis alba</name>
    <dbReference type="NCBI Taxonomy" id="53437"/>
    <lineage>
        <taxon>Bacteria</taxon>
        <taxon>Bacillati</taxon>
        <taxon>Actinomycetota</taxon>
        <taxon>Actinomycetes</taxon>
        <taxon>Streptosporangiales</taxon>
        <taxon>Nocardiopsidaceae</taxon>
        <taxon>Nocardiopsis</taxon>
    </lineage>
</organism>
<comment type="caution">
    <text evidence="3">The sequence shown here is derived from an EMBL/GenBank/DDBJ whole genome shotgun (WGS) entry which is preliminary data.</text>
</comment>
<evidence type="ECO:0000313" key="4">
    <source>
        <dbReference type="Proteomes" id="UP000467124"/>
    </source>
</evidence>
<reference evidence="3 4" key="1">
    <citation type="journal article" date="2019" name="Nat. Commun.">
        <title>The antimicrobial potential of Streptomyces from insect microbiomes.</title>
        <authorList>
            <person name="Chevrette M.G."/>
            <person name="Carlson C.M."/>
            <person name="Ortega H.E."/>
            <person name="Thomas C."/>
            <person name="Ananiev G.E."/>
            <person name="Barns K.J."/>
            <person name="Book A.J."/>
            <person name="Cagnazzo J."/>
            <person name="Carlos C."/>
            <person name="Flanigan W."/>
            <person name="Grubbs K.J."/>
            <person name="Horn H.A."/>
            <person name="Hoffmann F.M."/>
            <person name="Klassen J.L."/>
            <person name="Knack J.J."/>
            <person name="Lewin G.R."/>
            <person name="McDonald B.R."/>
            <person name="Muller L."/>
            <person name="Melo W.G.P."/>
            <person name="Pinto-Tomas A.A."/>
            <person name="Schmitz A."/>
            <person name="Wendt-Pienkowski E."/>
            <person name="Wildman S."/>
            <person name="Zhao M."/>
            <person name="Zhang F."/>
            <person name="Bugni T.S."/>
            <person name="Andes D.R."/>
            <person name="Pupo M.T."/>
            <person name="Currie C.R."/>
        </authorList>
    </citation>
    <scope>NUCLEOTIDE SEQUENCE [LARGE SCALE GENOMIC DNA]</scope>
    <source>
        <strain evidence="3 4">SID5840</strain>
    </source>
</reference>
<protein>
    <submittedName>
        <fullName evidence="3">DUF2075 domain-containing protein</fullName>
    </submittedName>
</protein>
<dbReference type="SUPFAM" id="SSF52540">
    <property type="entry name" value="P-loop containing nucleoside triphosphate hydrolases"/>
    <property type="match status" value="1"/>
</dbReference>
<dbReference type="Proteomes" id="UP000467124">
    <property type="component" value="Unassembled WGS sequence"/>
</dbReference>
<dbReference type="Gene3D" id="3.40.50.300">
    <property type="entry name" value="P-loop containing nucleotide triphosphate hydrolases"/>
    <property type="match status" value="1"/>
</dbReference>
<evidence type="ECO:0000259" key="2">
    <source>
        <dbReference type="Pfam" id="PF09848"/>
    </source>
</evidence>
<dbReference type="InterPro" id="IPR027417">
    <property type="entry name" value="P-loop_NTPase"/>
</dbReference>
<evidence type="ECO:0000256" key="1">
    <source>
        <dbReference type="SAM" id="MobiDB-lite"/>
    </source>
</evidence>
<gene>
    <name evidence="3" type="ORF">GTW20_21045</name>
</gene>
<evidence type="ECO:0000313" key="3">
    <source>
        <dbReference type="EMBL" id="MYR34666.1"/>
    </source>
</evidence>
<accession>A0A7K2IXT9</accession>
<dbReference type="AlphaFoldDB" id="A0A7K2IXT9"/>
<dbReference type="EMBL" id="WWHY01000001">
    <property type="protein sequence ID" value="MYR34666.1"/>
    <property type="molecule type" value="Genomic_DNA"/>
</dbReference>
<name>A0A7K2IXT9_9ACTN</name>
<feature type="domain" description="Schlafen group 3-like DNA/RNA helicase" evidence="2">
    <location>
        <begin position="260"/>
        <end position="608"/>
    </location>
</feature>
<proteinExistence type="predicted"/>
<feature type="region of interest" description="Disordered" evidence="1">
    <location>
        <begin position="112"/>
        <end position="131"/>
    </location>
</feature>
<sequence length="635" mass="70999">MYALRLSARELHSLSASEIEEKTFEGVKRMLRRSTAVAESRSWANSLPVLADDLIRAGLDQIEVLIEYSIPGNSERADAVLAGTHPSTGKDSFLVVELKQWREARLLPDHPGKVDVTGVPGRKRDHPGPQVEGYCGHMREKLACLHEDSEALRGVLYLHNALREQVEDLYKNADQRYGMVFSSSERNQFTSYLRSRFTPASGAASADRLLGSMVRPTRSTTQLSARQIARRSQFNLLREQEEAYLLALRTAEEARADDHKRIVVVTGGPGSGKSAVAVELLGAFMRGGYNVRHATGSSAFTETLRSVVAGGPEQKGLRDVFGYFSGYTTARRNDVDVLICDEAHRLREKSDSWTTRKNLRSDRPQIEELVNAARVPVFLLDDHQVIRPTEIGSFEEIQRYAKQRGIEVRHVQLNGLFRSGGSVAYDAWVKGVLRMVEAEPFVWEDDGAFSLRLADSPSEMEQCLRELTERKRSARLTAGYCWSWTQPGDDGLLPSDVRIGDWSMPWNNKQDKAFGGAPPRALWATDPRGLDQVGCIYTAQGFEYDWAGIILGPDLKFHEGVLTTDNRKNKDRNLPQRLPAEESDTYIRNIYKVLLTRAMEGAIVYAVDPGLQKHLTGLVPSLRNAPVHVPVRSQG</sequence>